<dbReference type="Proteomes" id="UP000031518">
    <property type="component" value="Unassembled WGS sequence"/>
</dbReference>
<accession>A0A0B6WZV9</accession>
<keyword evidence="2" id="KW-1185">Reference proteome</keyword>
<name>A0A0B6WZV9_9BACT</name>
<dbReference type="AlphaFoldDB" id="A0A0B6WZV9"/>
<reference evidence="1 2" key="2">
    <citation type="submission" date="2015-01" db="EMBL/GenBank/DDBJ databases">
        <title>Complete genome sequence of Pyrinomonas methylaliphatogenes type strain K22T.</title>
        <authorList>
            <person name="Lee K.C.Y."/>
            <person name="Power J.F."/>
            <person name="Dunfield P.F."/>
            <person name="Morgan X.C."/>
            <person name="Huttenhower C."/>
            <person name="Stott M.B."/>
        </authorList>
    </citation>
    <scope>NUCLEOTIDE SEQUENCE [LARGE SCALE GENOMIC DNA]</scope>
    <source>
        <strain evidence="1 2">K22</strain>
    </source>
</reference>
<organism evidence="1 2">
    <name type="scientific">Pyrinomonas methylaliphatogenes</name>
    <dbReference type="NCBI Taxonomy" id="454194"/>
    <lineage>
        <taxon>Bacteria</taxon>
        <taxon>Pseudomonadati</taxon>
        <taxon>Acidobacteriota</taxon>
        <taxon>Blastocatellia</taxon>
        <taxon>Blastocatellales</taxon>
        <taxon>Pyrinomonadaceae</taxon>
        <taxon>Pyrinomonas</taxon>
    </lineage>
</organism>
<evidence type="ECO:0000313" key="2">
    <source>
        <dbReference type="Proteomes" id="UP000031518"/>
    </source>
</evidence>
<dbReference type="EMBL" id="CBXV010000006">
    <property type="protein sequence ID" value="CDM65700.1"/>
    <property type="molecule type" value="Genomic_DNA"/>
</dbReference>
<dbReference type="RefSeq" id="WP_041976191.1">
    <property type="nucleotide sequence ID" value="NZ_CBXV010000006.1"/>
</dbReference>
<protein>
    <submittedName>
        <fullName evidence="1">Uncharacterized protein</fullName>
    </submittedName>
</protein>
<sequence length="86" mass="9513">MLYKIGNIIFNAERLIDASFRNDDKESYLSIRLAGASPGGHSYTVLSFKGETARVVWQALTEQAKELIASVPKEERGPSNSTPALW</sequence>
<evidence type="ECO:0000313" key="1">
    <source>
        <dbReference type="EMBL" id="CDM65700.1"/>
    </source>
</evidence>
<gene>
    <name evidence="1" type="ORF">PYK22_01706</name>
</gene>
<proteinExistence type="predicted"/>
<reference evidence="1 2" key="1">
    <citation type="submission" date="2013-12" db="EMBL/GenBank/DDBJ databases">
        <authorList>
            <person name="Stott M."/>
        </authorList>
    </citation>
    <scope>NUCLEOTIDE SEQUENCE [LARGE SCALE GENOMIC DNA]</scope>
    <source>
        <strain evidence="1 2">K22</strain>
    </source>
</reference>